<dbReference type="Gene3D" id="3.30.1050.10">
    <property type="entry name" value="SCP2 sterol-binding domain"/>
    <property type="match status" value="1"/>
</dbReference>
<reference evidence="3 4" key="1">
    <citation type="submission" date="2020-04" db="EMBL/GenBank/DDBJ databases">
        <authorList>
            <person name="Klaysubun C."/>
            <person name="Duangmal K."/>
            <person name="Lipun K."/>
        </authorList>
    </citation>
    <scope>NUCLEOTIDE SEQUENCE [LARGE SCALE GENOMIC DNA]</scope>
    <source>
        <strain evidence="3 4">K10HN5</strain>
    </source>
</reference>
<dbReference type="InterPro" id="IPR036527">
    <property type="entry name" value="SCP2_sterol-bd_dom_sf"/>
</dbReference>
<name>A0ABX1SLG1_9PSEU</name>
<dbReference type="PANTHER" id="PTHR43664:SF1">
    <property type="entry name" value="BETA-METHYLMALYL-COA DEHYDRATASE"/>
    <property type="match status" value="1"/>
</dbReference>
<dbReference type="RefSeq" id="WP_169384857.1">
    <property type="nucleotide sequence ID" value="NZ_JAAXLA010000083.1"/>
</dbReference>
<feature type="domain" description="MaoC-like" evidence="2">
    <location>
        <begin position="37"/>
        <end position="140"/>
    </location>
</feature>
<dbReference type="InterPro" id="IPR029069">
    <property type="entry name" value="HotDog_dom_sf"/>
</dbReference>
<dbReference type="InterPro" id="IPR052342">
    <property type="entry name" value="MCH/BMMD"/>
</dbReference>
<comment type="similarity">
    <text evidence="1">Belongs to the enoyl-CoA hydratase/isomerase family.</text>
</comment>
<evidence type="ECO:0000259" key="2">
    <source>
        <dbReference type="Pfam" id="PF01575"/>
    </source>
</evidence>
<evidence type="ECO:0000313" key="4">
    <source>
        <dbReference type="Proteomes" id="UP000820669"/>
    </source>
</evidence>
<dbReference type="Pfam" id="PF01575">
    <property type="entry name" value="MaoC_dehydratas"/>
    <property type="match status" value="1"/>
</dbReference>
<dbReference type="SUPFAM" id="SSF55718">
    <property type="entry name" value="SCP-like"/>
    <property type="match status" value="1"/>
</dbReference>
<comment type="caution">
    <text evidence="3">The sequence shown here is derived from an EMBL/GenBank/DDBJ whole genome shotgun (WGS) entry which is preliminary data.</text>
</comment>
<proteinExistence type="inferred from homology"/>
<sequence>MTTRETAAGVLPGAADTSAGGPADMYFEDFVVGQRFTSGPRTVTESDLADFTRISGDDHPLHTDPDHPAGFGRPVLQGPFGLAVAMGLLQELGLVRDAVLGLLDSHWSYRRPVFVGDVLHLELTIVRRRRSRRGDRGVVTRHMALVDQDGAVVQDGTTAVLLRARGDAAADPVERDFGTVAWGEALAARLAADPEFGPAVESWDGTIGLRAGAHEVHLRVYRGAIIEVSSRAALGATFTVEADELTWTELVTAPTNEFTRRSMTGQFAVRGNGYEYLRLTRPLTLVVDAARALAAGATETEARA</sequence>
<dbReference type="Gene3D" id="3.10.129.10">
    <property type="entry name" value="Hotdog Thioesterase"/>
    <property type="match status" value="1"/>
</dbReference>
<dbReference type="PANTHER" id="PTHR43664">
    <property type="entry name" value="MONOAMINE OXIDASE-RELATED"/>
    <property type="match status" value="1"/>
</dbReference>
<accession>A0ABX1SLG1</accession>
<dbReference type="InterPro" id="IPR002539">
    <property type="entry name" value="MaoC-like_dom"/>
</dbReference>
<gene>
    <name evidence="3" type="ORF">HF526_29490</name>
</gene>
<dbReference type="Proteomes" id="UP000820669">
    <property type="component" value="Unassembled WGS sequence"/>
</dbReference>
<dbReference type="SUPFAM" id="SSF54637">
    <property type="entry name" value="Thioesterase/thiol ester dehydrase-isomerase"/>
    <property type="match status" value="1"/>
</dbReference>
<dbReference type="EMBL" id="JAAXLA010000083">
    <property type="protein sequence ID" value="NMI01398.1"/>
    <property type="molecule type" value="Genomic_DNA"/>
</dbReference>
<keyword evidence="4" id="KW-1185">Reference proteome</keyword>
<organism evidence="3 4">
    <name type="scientific">Pseudonocardia acidicola</name>
    <dbReference type="NCBI Taxonomy" id="2724939"/>
    <lineage>
        <taxon>Bacteria</taxon>
        <taxon>Bacillati</taxon>
        <taxon>Actinomycetota</taxon>
        <taxon>Actinomycetes</taxon>
        <taxon>Pseudonocardiales</taxon>
        <taxon>Pseudonocardiaceae</taxon>
        <taxon>Pseudonocardia</taxon>
    </lineage>
</organism>
<protein>
    <recommendedName>
        <fullName evidence="2">MaoC-like domain-containing protein</fullName>
    </recommendedName>
</protein>
<evidence type="ECO:0000256" key="1">
    <source>
        <dbReference type="ARBA" id="ARBA00005254"/>
    </source>
</evidence>
<evidence type="ECO:0000313" key="3">
    <source>
        <dbReference type="EMBL" id="NMI01398.1"/>
    </source>
</evidence>